<proteinExistence type="predicted"/>
<dbReference type="STRING" id="35608.A0A2U1KB07"/>
<comment type="caution">
    <text evidence="1">The sequence shown here is derived from an EMBL/GenBank/DDBJ whole genome shotgun (WGS) entry which is preliminary data.</text>
</comment>
<evidence type="ECO:0000313" key="2">
    <source>
        <dbReference type="Proteomes" id="UP000245207"/>
    </source>
</evidence>
<keyword evidence="2" id="KW-1185">Reference proteome</keyword>
<reference evidence="1 2" key="1">
    <citation type="journal article" date="2018" name="Mol. Plant">
        <title>The genome of Artemisia annua provides insight into the evolution of Asteraceae family and artemisinin biosynthesis.</title>
        <authorList>
            <person name="Shen Q."/>
            <person name="Zhang L."/>
            <person name="Liao Z."/>
            <person name="Wang S."/>
            <person name="Yan T."/>
            <person name="Shi P."/>
            <person name="Liu M."/>
            <person name="Fu X."/>
            <person name="Pan Q."/>
            <person name="Wang Y."/>
            <person name="Lv Z."/>
            <person name="Lu X."/>
            <person name="Zhang F."/>
            <person name="Jiang W."/>
            <person name="Ma Y."/>
            <person name="Chen M."/>
            <person name="Hao X."/>
            <person name="Li L."/>
            <person name="Tang Y."/>
            <person name="Lv G."/>
            <person name="Zhou Y."/>
            <person name="Sun X."/>
            <person name="Brodelius P.E."/>
            <person name="Rose J.K.C."/>
            <person name="Tang K."/>
        </authorList>
    </citation>
    <scope>NUCLEOTIDE SEQUENCE [LARGE SCALE GENOMIC DNA]</scope>
    <source>
        <strain evidence="2">cv. Huhao1</strain>
        <tissue evidence="1">Leaf</tissue>
    </source>
</reference>
<dbReference type="AlphaFoldDB" id="A0A2U1KB07"/>
<keyword evidence="1" id="KW-0067">ATP-binding</keyword>
<protein>
    <submittedName>
        <fullName evidence="1">Helicase, C-terminal</fullName>
    </submittedName>
</protein>
<organism evidence="1 2">
    <name type="scientific">Artemisia annua</name>
    <name type="common">Sweet wormwood</name>
    <dbReference type="NCBI Taxonomy" id="35608"/>
    <lineage>
        <taxon>Eukaryota</taxon>
        <taxon>Viridiplantae</taxon>
        <taxon>Streptophyta</taxon>
        <taxon>Embryophyta</taxon>
        <taxon>Tracheophyta</taxon>
        <taxon>Spermatophyta</taxon>
        <taxon>Magnoliopsida</taxon>
        <taxon>eudicotyledons</taxon>
        <taxon>Gunneridae</taxon>
        <taxon>Pentapetalae</taxon>
        <taxon>asterids</taxon>
        <taxon>campanulids</taxon>
        <taxon>Asterales</taxon>
        <taxon>Asteraceae</taxon>
        <taxon>Asteroideae</taxon>
        <taxon>Anthemideae</taxon>
        <taxon>Artemisiinae</taxon>
        <taxon>Artemisia</taxon>
    </lineage>
</organism>
<evidence type="ECO:0000313" key="1">
    <source>
        <dbReference type="EMBL" id="PWA33937.1"/>
    </source>
</evidence>
<keyword evidence="1" id="KW-0547">Nucleotide-binding</keyword>
<dbReference type="EMBL" id="PKPP01024569">
    <property type="protein sequence ID" value="PWA33937.1"/>
    <property type="molecule type" value="Genomic_DNA"/>
</dbReference>
<name>A0A2U1KB07_ARTAN</name>
<sequence>MRMVLLKRCIHATGMDISLFQLAELQRKVRSQVSSEYMLCNCVSPTKQLFDWSMMRLRRHPYGVGDAFAVDSDTQLKKKRERLTILKEEETNRVETRKRKFFAEILNGIRELQLQVQASQKRQKQRNDAVQAWLGRQRQRATRQEKLRLQALKSDDQEAYIRMVEESKNERLTMLLGKMNDLLVRLGATVRRQKDAKHDACVLPDYKKGLGGFM</sequence>
<dbReference type="OrthoDB" id="1743551at2759"/>
<dbReference type="Proteomes" id="UP000245207">
    <property type="component" value="Unassembled WGS sequence"/>
</dbReference>
<dbReference type="GO" id="GO:0004386">
    <property type="term" value="F:helicase activity"/>
    <property type="evidence" value="ECO:0007669"/>
    <property type="project" value="UniProtKB-KW"/>
</dbReference>
<accession>A0A2U1KB07</accession>
<keyword evidence="1" id="KW-0347">Helicase</keyword>
<keyword evidence="1" id="KW-0378">Hydrolase</keyword>
<gene>
    <name evidence="1" type="ORF">CTI12_AA623870</name>
</gene>